<evidence type="ECO:0000313" key="3">
    <source>
        <dbReference type="Proteomes" id="UP000002037"/>
    </source>
</evidence>
<sequence length="120" mass="13704">MTTCTEDNSSIDQEAMKNEKETGSINPGKTKVNKDLLAILPHRSLHYHVKIPREIIDKDFIDKLILFVTFPKHPTTGVSTLTKTQRDMLSMSKFVFKYNGSLKAFEEDLACSKTKNKKKK</sequence>
<dbReference type="RefSeq" id="XP_002549129.1">
    <property type="nucleotide sequence ID" value="XM_002549083.1"/>
</dbReference>
<reference evidence="2 3" key="1">
    <citation type="journal article" date="2009" name="Nature">
        <title>Evolution of pathogenicity and sexual reproduction in eight Candida genomes.</title>
        <authorList>
            <person name="Butler G."/>
            <person name="Rasmussen M.D."/>
            <person name="Lin M.F."/>
            <person name="Santos M.A."/>
            <person name="Sakthikumar S."/>
            <person name="Munro C.A."/>
            <person name="Rheinbay E."/>
            <person name="Grabherr M."/>
            <person name="Forche A."/>
            <person name="Reedy J.L."/>
            <person name="Agrafioti I."/>
            <person name="Arnaud M.B."/>
            <person name="Bates S."/>
            <person name="Brown A.J."/>
            <person name="Brunke S."/>
            <person name="Costanzo M.C."/>
            <person name="Fitzpatrick D.A."/>
            <person name="de Groot P.W."/>
            <person name="Harris D."/>
            <person name="Hoyer L.L."/>
            <person name="Hube B."/>
            <person name="Klis F.M."/>
            <person name="Kodira C."/>
            <person name="Lennard N."/>
            <person name="Logue M.E."/>
            <person name="Martin R."/>
            <person name="Neiman A.M."/>
            <person name="Nikolaou E."/>
            <person name="Quail M.A."/>
            <person name="Quinn J."/>
            <person name="Santos M.C."/>
            <person name="Schmitzberger F.F."/>
            <person name="Sherlock G."/>
            <person name="Shah P."/>
            <person name="Silverstein K.A."/>
            <person name="Skrzypek M.S."/>
            <person name="Soll D."/>
            <person name="Staggs R."/>
            <person name="Stansfield I."/>
            <person name="Stumpf M.P."/>
            <person name="Sudbery P.E."/>
            <person name="Srikantha T."/>
            <person name="Zeng Q."/>
            <person name="Berman J."/>
            <person name="Berriman M."/>
            <person name="Heitman J."/>
            <person name="Gow N.A."/>
            <person name="Lorenz M.C."/>
            <person name="Birren B.W."/>
            <person name="Kellis M."/>
            <person name="Cuomo C.A."/>
        </authorList>
    </citation>
    <scope>NUCLEOTIDE SEQUENCE [LARGE SCALE GENOMIC DNA]</scope>
    <source>
        <strain evidence="3">ATCC MYA-3404 / T1</strain>
    </source>
</reference>
<proteinExistence type="predicted"/>
<gene>
    <name evidence="2" type="ORF">CTRG_03426</name>
</gene>
<dbReference type="Proteomes" id="UP000002037">
    <property type="component" value="Unassembled WGS sequence"/>
</dbReference>
<dbReference type="VEuPathDB" id="FungiDB:CTRG_03426"/>
<feature type="compositionally biased region" description="Polar residues" evidence="1">
    <location>
        <begin position="1"/>
        <end position="12"/>
    </location>
</feature>
<dbReference type="AlphaFoldDB" id="C5MBI4"/>
<name>C5MBI4_CANTT</name>
<dbReference type="EMBL" id="GG692398">
    <property type="protein sequence ID" value="EER33001.1"/>
    <property type="molecule type" value="Genomic_DNA"/>
</dbReference>
<dbReference type="HOGENOM" id="CLU_2049400_0_0_1"/>
<evidence type="ECO:0000256" key="1">
    <source>
        <dbReference type="SAM" id="MobiDB-lite"/>
    </source>
</evidence>
<organism evidence="2 3">
    <name type="scientific">Candida tropicalis (strain ATCC MYA-3404 / T1)</name>
    <name type="common">Yeast</name>
    <dbReference type="NCBI Taxonomy" id="294747"/>
    <lineage>
        <taxon>Eukaryota</taxon>
        <taxon>Fungi</taxon>
        <taxon>Dikarya</taxon>
        <taxon>Ascomycota</taxon>
        <taxon>Saccharomycotina</taxon>
        <taxon>Pichiomycetes</taxon>
        <taxon>Debaryomycetaceae</taxon>
        <taxon>Candida/Lodderomyces clade</taxon>
        <taxon>Candida</taxon>
    </lineage>
</organism>
<accession>C5MBI4</accession>
<keyword evidence="3" id="KW-1185">Reference proteome</keyword>
<feature type="region of interest" description="Disordered" evidence="1">
    <location>
        <begin position="1"/>
        <end position="30"/>
    </location>
</feature>
<evidence type="ECO:0000313" key="2">
    <source>
        <dbReference type="EMBL" id="EER33001.1"/>
    </source>
</evidence>
<dbReference type="KEGG" id="ctp:CTRG_03426"/>
<dbReference type="GeneID" id="8302021"/>
<protein>
    <submittedName>
        <fullName evidence="2">Uncharacterized protein</fullName>
    </submittedName>
</protein>